<dbReference type="AlphaFoldDB" id="A0A8T3UZ63"/>
<protein>
    <submittedName>
        <fullName evidence="1">Uncharacterized protein</fullName>
    </submittedName>
</protein>
<comment type="caution">
    <text evidence="1">The sequence shown here is derived from an EMBL/GenBank/DDBJ whole genome shotgun (WGS) entry which is preliminary data.</text>
</comment>
<dbReference type="Proteomes" id="UP000763484">
    <property type="component" value="Unassembled WGS sequence"/>
</dbReference>
<accession>A0A8T3UZ63</accession>
<evidence type="ECO:0000313" key="2">
    <source>
        <dbReference type="Proteomes" id="UP000763484"/>
    </source>
</evidence>
<name>A0A8T3UZ63_9ARCH</name>
<proteinExistence type="predicted"/>
<gene>
    <name evidence="1" type="ORF">IHE50_01660</name>
</gene>
<reference evidence="1 2" key="1">
    <citation type="submission" date="2020-09" db="EMBL/GenBank/DDBJ databases">
        <title>Genomic characterization of a novel Parvarchaeota family in acid mine drainage sediments.</title>
        <authorList>
            <person name="Luo Z.-H."/>
        </authorList>
    </citation>
    <scope>NUCLEOTIDE SEQUENCE [LARGE SCALE GENOMIC DNA]</scope>
    <source>
        <strain evidence="1">TL1-5_bins.178</strain>
    </source>
</reference>
<evidence type="ECO:0000313" key="1">
    <source>
        <dbReference type="EMBL" id="MBE5728104.1"/>
    </source>
</evidence>
<dbReference type="EMBL" id="JADFAQ010000022">
    <property type="protein sequence ID" value="MBE5728104.1"/>
    <property type="molecule type" value="Genomic_DNA"/>
</dbReference>
<sequence length="45" mass="5154">MKCSVCGKEIETTFLNKIKGAYYKENGKLMPICSECFKTKFGKKQ</sequence>
<organism evidence="1 2">
    <name type="scientific">Candidatus Acidifodinimicrobium mancum</name>
    <dbReference type="NCBI Taxonomy" id="2898728"/>
    <lineage>
        <taxon>Archaea</taxon>
        <taxon>Candidatus Parvarchaeota</taxon>
        <taxon>Candidatus Acidifodinimicrobiaceae</taxon>
        <taxon>Candidatus Acidifodinimicrobium</taxon>
    </lineage>
</organism>